<feature type="compositionally biased region" description="Low complexity" evidence="1">
    <location>
        <begin position="51"/>
        <end position="63"/>
    </location>
</feature>
<evidence type="ECO:0000256" key="1">
    <source>
        <dbReference type="SAM" id="MobiDB-lite"/>
    </source>
</evidence>
<dbReference type="AlphaFoldDB" id="K2S9G2"/>
<dbReference type="EMBL" id="AHHD01000409">
    <property type="protein sequence ID" value="EKG13520.1"/>
    <property type="molecule type" value="Genomic_DNA"/>
</dbReference>
<dbReference type="STRING" id="1126212.K2S9G2"/>
<reference evidence="2 3" key="1">
    <citation type="journal article" date="2012" name="BMC Genomics">
        <title>Tools to kill: Genome of one of the most destructive plant pathogenic fungi Macrophomina phaseolina.</title>
        <authorList>
            <person name="Islam M.S."/>
            <person name="Haque M.S."/>
            <person name="Islam M.M."/>
            <person name="Emdad E.M."/>
            <person name="Halim A."/>
            <person name="Hossen Q.M.M."/>
            <person name="Hossain M.Z."/>
            <person name="Ahmed B."/>
            <person name="Rahim S."/>
            <person name="Rahman M.S."/>
            <person name="Alam M.M."/>
            <person name="Hou S."/>
            <person name="Wan X."/>
            <person name="Saito J.A."/>
            <person name="Alam M."/>
        </authorList>
    </citation>
    <scope>NUCLEOTIDE SEQUENCE [LARGE SCALE GENOMIC DNA]</scope>
    <source>
        <strain evidence="2 3">MS6</strain>
    </source>
</reference>
<sequence>MEKQMRRGTLKRRPESPYPKKEQRKRGRPGADPEEDALDPDQQKTPPPTLSKPAAAATTTTTSITDLPDELLEEIFKCANLAPTSGPPLPLARARAERRARALWSVCLTSRRFHRIATPLLYAWYADRDSLGRRLFLRRICREQEQPEDASTPPSPGQQDQIAHRIRHLTLRLEGDAYATQAFAPGEAATLFAAAARVDDILSKERWLQQQHTAPQPLSKLHTLILATEGYLQLLALQDFLLLPSLRTLELWTPEAEEDDASEWPSRVSPIEHVTIGPRVVDDEFIKGLLSSCRALRRFTYAIGRNLLSQGQWKCEAVDMDALHAALLPHQATLSHLAVEGDRRQQVLSSHFRLAGFAALTHLSLSFAAFIAMGGPRWSPLEALPRGIEAIRLDCFGEHWLTLSAFLSDLVEHYRDDFPRFTLLELFVDDSAFYFMRDKLDFLPNRLVWAGVELRLDERPKGDNFLYLRPDKAAPGTCSVLSTLRPDDLSKPPRGTERKIHTWTMVLPARPDLAR</sequence>
<evidence type="ECO:0000313" key="2">
    <source>
        <dbReference type="EMBL" id="EKG13520.1"/>
    </source>
</evidence>
<comment type="caution">
    <text evidence="2">The sequence shown here is derived from an EMBL/GenBank/DDBJ whole genome shotgun (WGS) entry which is preliminary data.</text>
</comment>
<dbReference type="VEuPathDB" id="FungiDB:MPH_09332"/>
<gene>
    <name evidence="2" type="ORF">MPH_09332</name>
</gene>
<evidence type="ECO:0000313" key="3">
    <source>
        <dbReference type="Proteomes" id="UP000007129"/>
    </source>
</evidence>
<organism evidence="2 3">
    <name type="scientific">Macrophomina phaseolina (strain MS6)</name>
    <name type="common">Charcoal rot fungus</name>
    <dbReference type="NCBI Taxonomy" id="1126212"/>
    <lineage>
        <taxon>Eukaryota</taxon>
        <taxon>Fungi</taxon>
        <taxon>Dikarya</taxon>
        <taxon>Ascomycota</taxon>
        <taxon>Pezizomycotina</taxon>
        <taxon>Dothideomycetes</taxon>
        <taxon>Dothideomycetes incertae sedis</taxon>
        <taxon>Botryosphaeriales</taxon>
        <taxon>Botryosphaeriaceae</taxon>
        <taxon>Macrophomina</taxon>
    </lineage>
</organism>
<dbReference type="InParanoid" id="K2S9G2"/>
<dbReference type="Proteomes" id="UP000007129">
    <property type="component" value="Unassembled WGS sequence"/>
</dbReference>
<protein>
    <submittedName>
        <fullName evidence="2">Uncharacterized protein</fullName>
    </submittedName>
</protein>
<dbReference type="OrthoDB" id="2520703at2759"/>
<proteinExistence type="predicted"/>
<feature type="compositionally biased region" description="Basic residues" evidence="1">
    <location>
        <begin position="1"/>
        <end position="11"/>
    </location>
</feature>
<feature type="region of interest" description="Disordered" evidence="1">
    <location>
        <begin position="1"/>
        <end position="63"/>
    </location>
</feature>
<dbReference type="HOGENOM" id="CLU_529005_0_0_1"/>
<feature type="compositionally biased region" description="Basic and acidic residues" evidence="1">
    <location>
        <begin position="12"/>
        <end position="21"/>
    </location>
</feature>
<accession>K2S9G2</accession>
<name>K2S9G2_MACPH</name>